<keyword evidence="4" id="KW-1185">Reference proteome</keyword>
<keyword evidence="2 3" id="KW-0808">Transferase</keyword>
<proteinExistence type="predicted"/>
<evidence type="ECO:0000313" key="4">
    <source>
        <dbReference type="Proteomes" id="UP000238261"/>
    </source>
</evidence>
<dbReference type="InterPro" id="IPR004629">
    <property type="entry name" value="WecG_TagA_CpsF"/>
</dbReference>
<keyword evidence="1" id="KW-0328">Glycosyltransferase</keyword>
<reference evidence="4" key="1">
    <citation type="submission" date="2016-08" db="EMBL/GenBank/DDBJ databases">
        <authorList>
            <person name="Merda D."/>
            <person name="Briand M."/>
            <person name="Taghouti G."/>
            <person name="Carrere S."/>
            <person name="Gouzy J."/>
            <person name="Portier P."/>
            <person name="Jacques M.-A."/>
            <person name="Fischer-Le Saux M."/>
        </authorList>
    </citation>
    <scope>NUCLEOTIDE SEQUENCE [LARGE SCALE GENOMIC DNA]</scope>
    <source>
        <strain evidence="4">CFBP1156</strain>
    </source>
</reference>
<dbReference type="GO" id="GO:0016758">
    <property type="term" value="F:hexosyltransferase activity"/>
    <property type="evidence" value="ECO:0007669"/>
    <property type="project" value="TreeGrafter"/>
</dbReference>
<name>A0A2S7F149_9XANT</name>
<comment type="caution">
    <text evidence="3">The sequence shown here is derived from an EMBL/GenBank/DDBJ whole genome shotgun (WGS) entry which is preliminary data.</text>
</comment>
<evidence type="ECO:0000313" key="3">
    <source>
        <dbReference type="EMBL" id="PPU99169.1"/>
    </source>
</evidence>
<dbReference type="AlphaFoldDB" id="A0A2S7F149"/>
<gene>
    <name evidence="3" type="ORF">XhyaCFBP1156_02515</name>
</gene>
<dbReference type="Pfam" id="PF03808">
    <property type="entry name" value="Glyco_tran_WecG"/>
    <property type="match status" value="1"/>
</dbReference>
<dbReference type="EMBL" id="MDEG01000002">
    <property type="protein sequence ID" value="PPU99169.1"/>
    <property type="molecule type" value="Genomic_DNA"/>
</dbReference>
<dbReference type="Proteomes" id="UP000238261">
    <property type="component" value="Unassembled WGS sequence"/>
</dbReference>
<accession>A0A2S7F149</accession>
<protein>
    <submittedName>
        <fullName evidence="3">Glycosyltransferase</fullName>
    </submittedName>
</protein>
<organism evidence="3 4">
    <name type="scientific">Xanthomonas hyacinthi</name>
    <dbReference type="NCBI Taxonomy" id="56455"/>
    <lineage>
        <taxon>Bacteria</taxon>
        <taxon>Pseudomonadati</taxon>
        <taxon>Pseudomonadota</taxon>
        <taxon>Gammaproteobacteria</taxon>
        <taxon>Lysobacterales</taxon>
        <taxon>Lysobacteraceae</taxon>
        <taxon>Xanthomonas</taxon>
    </lineage>
</organism>
<sequence length="265" mass="28851">MTSGDPQAGRQEVMALGGYPILRTTEAAFAHALFQAQARGEQCQVFFANTNFVVQCQALRARLRAPGVRIVNDGIGMDLGALLVHGRRFAGNLNGTDLIPYLCRHSRRPLRFFLLGGRPGVAQAAAQMLRQTLGQDVVGTCDGYAEFTAAGGALTERINASGADVVLVAFGNPLQETWILEHAAQLRAPLLFGVGALLDFLSGNAQRAPDWVRRLHMEWMYRLLREPRRLLKRYSWDLLVFFGVCLRNGRHLPGGAAAAGGPQAS</sequence>
<dbReference type="NCBIfam" id="TIGR00696">
    <property type="entry name" value="wecG_tagA_cpsF"/>
    <property type="match status" value="1"/>
</dbReference>
<dbReference type="CDD" id="cd06533">
    <property type="entry name" value="Glyco_transf_WecG_TagA"/>
    <property type="match status" value="1"/>
</dbReference>
<evidence type="ECO:0000256" key="1">
    <source>
        <dbReference type="ARBA" id="ARBA00022676"/>
    </source>
</evidence>
<dbReference type="PANTHER" id="PTHR34136">
    <property type="match status" value="1"/>
</dbReference>
<evidence type="ECO:0000256" key="2">
    <source>
        <dbReference type="ARBA" id="ARBA00022679"/>
    </source>
</evidence>
<dbReference type="PANTHER" id="PTHR34136:SF1">
    <property type="entry name" value="UDP-N-ACETYL-D-MANNOSAMINURONIC ACID TRANSFERASE"/>
    <property type="match status" value="1"/>
</dbReference>
<dbReference type="RefSeq" id="WP_046978957.1">
    <property type="nucleotide sequence ID" value="NZ_CP043476.1"/>
</dbReference>
<dbReference type="OrthoDB" id="9808602at2"/>